<organism evidence="1 2">
    <name type="scientific">Chaenocephalus aceratus</name>
    <name type="common">Blackfin icefish</name>
    <name type="synonym">Chaenichthys aceratus</name>
    <dbReference type="NCBI Taxonomy" id="36190"/>
    <lineage>
        <taxon>Eukaryota</taxon>
        <taxon>Metazoa</taxon>
        <taxon>Chordata</taxon>
        <taxon>Craniata</taxon>
        <taxon>Vertebrata</taxon>
        <taxon>Euteleostomi</taxon>
        <taxon>Actinopterygii</taxon>
        <taxon>Neopterygii</taxon>
        <taxon>Teleostei</taxon>
        <taxon>Neoteleostei</taxon>
        <taxon>Acanthomorphata</taxon>
        <taxon>Eupercaria</taxon>
        <taxon>Perciformes</taxon>
        <taxon>Notothenioidei</taxon>
        <taxon>Channichthyidae</taxon>
        <taxon>Chaenocephalus</taxon>
    </lineage>
</organism>
<evidence type="ECO:0000313" key="2">
    <source>
        <dbReference type="Proteomes" id="UP001057452"/>
    </source>
</evidence>
<accession>A0ACB9VSW2</accession>
<dbReference type="EMBL" id="CM043807">
    <property type="protein sequence ID" value="KAI4802762.1"/>
    <property type="molecule type" value="Genomic_DNA"/>
</dbReference>
<protein>
    <submittedName>
        <fullName evidence="1">Uncharacterized protein</fullName>
    </submittedName>
</protein>
<feature type="non-terminal residue" evidence="1">
    <location>
        <position position="56"/>
    </location>
</feature>
<name>A0ACB9VSW2_CHAAC</name>
<gene>
    <name evidence="1" type="ORF">KUCAC02_006338</name>
</gene>
<reference evidence="1" key="1">
    <citation type="submission" date="2022-05" db="EMBL/GenBank/DDBJ databases">
        <title>Chromosome-level genome of Chaenocephalus aceratus.</title>
        <authorList>
            <person name="Park H."/>
        </authorList>
    </citation>
    <scope>NUCLEOTIDE SEQUENCE</scope>
    <source>
        <strain evidence="1">KU_202001</strain>
    </source>
</reference>
<dbReference type="Proteomes" id="UP001057452">
    <property type="component" value="Chromosome 23"/>
</dbReference>
<proteinExistence type="predicted"/>
<comment type="caution">
    <text evidence="1">The sequence shown here is derived from an EMBL/GenBank/DDBJ whole genome shotgun (WGS) entry which is preliminary data.</text>
</comment>
<keyword evidence="2" id="KW-1185">Reference proteome</keyword>
<sequence length="56" mass="6073">MLEEKGQPDVGGERGSLMLEERGCQGCQWRPVVSTQHAVNVLDLETLTVAGVSFIT</sequence>
<evidence type="ECO:0000313" key="1">
    <source>
        <dbReference type="EMBL" id="KAI4802762.1"/>
    </source>
</evidence>